<dbReference type="InterPro" id="IPR010693">
    <property type="entry name" value="Divergent_4Fe-4S_mono-cluster"/>
</dbReference>
<keyword evidence="3" id="KW-0408">Iron</keyword>
<dbReference type="PANTHER" id="PTHR46491">
    <property type="entry name" value="CDGSH IRON SULFUR DOMAIN PROTEIN HOMOLOG"/>
    <property type="match status" value="1"/>
</dbReference>
<dbReference type="EMBL" id="LNCU01000084">
    <property type="protein sequence ID" value="KWV52189.1"/>
    <property type="molecule type" value="Genomic_DNA"/>
</dbReference>
<reference evidence="6 7" key="1">
    <citation type="submission" date="2015-11" db="EMBL/GenBank/DDBJ databases">
        <title>Draft Genome Sequence of the Strain BR 10303 (Bradyrhizobium sp.) isolated from nodules of Centrolobium paraense.</title>
        <authorList>
            <person name="Zelli J.E."/>
            <person name="Simoes-Araujo J.L."/>
            <person name="Barauna A.C."/>
            <person name="Silva K."/>
        </authorList>
    </citation>
    <scope>NUCLEOTIDE SEQUENCE [LARGE SCALE GENOMIC DNA]</scope>
    <source>
        <strain evidence="6 7">BR 10303</strain>
    </source>
</reference>
<comment type="caution">
    <text evidence="6">The sequence shown here is derived from an EMBL/GenBank/DDBJ whole genome shotgun (WGS) entry which is preliminary data.</text>
</comment>
<keyword evidence="4" id="KW-0411">Iron-sulfur</keyword>
<proteinExistence type="predicted"/>
<dbReference type="GO" id="GO:0051537">
    <property type="term" value="F:2 iron, 2 sulfur cluster binding"/>
    <property type="evidence" value="ECO:0007669"/>
    <property type="project" value="UniProtKB-KW"/>
</dbReference>
<feature type="domain" description="Iron-binding zinc finger CDGSH type" evidence="5">
    <location>
        <begin position="191"/>
        <end position="228"/>
    </location>
</feature>
<dbReference type="OrthoDB" id="25954at2"/>
<keyword evidence="7" id="KW-1185">Reference proteome</keyword>
<dbReference type="PIRSF" id="PIRSF009180">
    <property type="entry name" value="UCP009180"/>
    <property type="match status" value="1"/>
</dbReference>
<dbReference type="InterPro" id="IPR016548">
    <property type="entry name" value="UCP009180"/>
</dbReference>
<name>A0A120FLF6_9BRAD</name>
<dbReference type="Proteomes" id="UP000057737">
    <property type="component" value="Unassembled WGS sequence"/>
</dbReference>
<dbReference type="InterPro" id="IPR018967">
    <property type="entry name" value="FeS-contain_CDGSH-typ"/>
</dbReference>
<sequence length="230" mass="24619">MTESASKLRVTVTQDGPYMVTGGVKLSEQIIATGPDGSSEAWIERDLPPAGPRYALCRCGHSSKKPFCDGTHAKVGFDGTEVANRAPFLDQAKTFDGPSLALLDAESLCAFARFCDPNGQVWSQVAATDDPNVHAAFIRQVQNCPSGRLVAWDKESETALEPELAPSIGLIEDPAEACSGPIWLRGGIALIAADGKEYEVRNRVTLCRCGESKNKPFCDGAHAAIKFHAK</sequence>
<dbReference type="SMART" id="SM00704">
    <property type="entry name" value="ZnF_CDGSH"/>
    <property type="match status" value="2"/>
</dbReference>
<accession>A0A120FLF6</accession>
<dbReference type="Pfam" id="PF06902">
    <property type="entry name" value="Fer4_19"/>
    <property type="match status" value="1"/>
</dbReference>
<dbReference type="AlphaFoldDB" id="A0A120FLF6"/>
<organism evidence="6 7">
    <name type="scientific">Bradyrhizobium macuxiense</name>
    <dbReference type="NCBI Taxonomy" id="1755647"/>
    <lineage>
        <taxon>Bacteria</taxon>
        <taxon>Pseudomonadati</taxon>
        <taxon>Pseudomonadota</taxon>
        <taxon>Alphaproteobacteria</taxon>
        <taxon>Hyphomicrobiales</taxon>
        <taxon>Nitrobacteraceae</taxon>
        <taxon>Bradyrhizobium</taxon>
    </lineage>
</organism>
<keyword evidence="2" id="KW-0479">Metal-binding</keyword>
<evidence type="ECO:0000256" key="4">
    <source>
        <dbReference type="ARBA" id="ARBA00023014"/>
    </source>
</evidence>
<evidence type="ECO:0000259" key="5">
    <source>
        <dbReference type="SMART" id="SM00704"/>
    </source>
</evidence>
<evidence type="ECO:0000313" key="6">
    <source>
        <dbReference type="EMBL" id="KWV52189.1"/>
    </source>
</evidence>
<feature type="domain" description="Iron-binding zinc finger CDGSH type" evidence="5">
    <location>
        <begin position="40"/>
        <end position="78"/>
    </location>
</feature>
<evidence type="ECO:0000256" key="3">
    <source>
        <dbReference type="ARBA" id="ARBA00023004"/>
    </source>
</evidence>
<dbReference type="Pfam" id="PF09360">
    <property type="entry name" value="zf-CDGSH"/>
    <property type="match status" value="2"/>
</dbReference>
<dbReference type="InterPro" id="IPR052950">
    <property type="entry name" value="CISD"/>
</dbReference>
<keyword evidence="1" id="KW-0001">2Fe-2S</keyword>
<dbReference type="GO" id="GO:0046872">
    <property type="term" value="F:metal ion binding"/>
    <property type="evidence" value="ECO:0007669"/>
    <property type="project" value="UniProtKB-KW"/>
</dbReference>
<evidence type="ECO:0000256" key="1">
    <source>
        <dbReference type="ARBA" id="ARBA00022714"/>
    </source>
</evidence>
<gene>
    <name evidence="6" type="ORF">AS156_10655</name>
</gene>
<evidence type="ECO:0000256" key="2">
    <source>
        <dbReference type="ARBA" id="ARBA00022723"/>
    </source>
</evidence>
<dbReference type="InterPro" id="IPR042216">
    <property type="entry name" value="MitoNEET_CISD"/>
</dbReference>
<evidence type="ECO:0000313" key="7">
    <source>
        <dbReference type="Proteomes" id="UP000057737"/>
    </source>
</evidence>
<dbReference type="Gene3D" id="3.40.5.90">
    <property type="entry name" value="CDGSH iron-sulfur domain, mitoNEET-type"/>
    <property type="match status" value="2"/>
</dbReference>
<protein>
    <submittedName>
        <fullName evidence="6">Iron-binding protein</fullName>
    </submittedName>
</protein>
<dbReference type="PANTHER" id="PTHR46491:SF3">
    <property type="entry name" value="CDGSH IRON-SULFUR DOMAIN-CONTAINING PROTEIN 3, MITOCHONDRIAL"/>
    <property type="match status" value="1"/>
</dbReference>
<dbReference type="GO" id="GO:0005737">
    <property type="term" value="C:cytoplasm"/>
    <property type="evidence" value="ECO:0007669"/>
    <property type="project" value="UniProtKB-ARBA"/>
</dbReference>